<dbReference type="GO" id="GO:0003677">
    <property type="term" value="F:DNA binding"/>
    <property type="evidence" value="ECO:0007669"/>
    <property type="project" value="UniProtKB-KW"/>
</dbReference>
<evidence type="ECO:0000256" key="5">
    <source>
        <dbReference type="ARBA" id="ARBA00023125"/>
    </source>
</evidence>
<keyword evidence="5" id="KW-0238">DNA-binding</keyword>
<keyword evidence="10" id="KW-1185">Reference proteome</keyword>
<evidence type="ECO:0000259" key="7">
    <source>
        <dbReference type="Pfam" id="PF14372"/>
    </source>
</evidence>
<dbReference type="PANTHER" id="PTHR46481">
    <property type="entry name" value="ZINC FINGER BED DOMAIN-CONTAINING PROTEIN 4"/>
    <property type="match status" value="1"/>
</dbReference>
<evidence type="ECO:0000313" key="8">
    <source>
        <dbReference type="EMBL" id="KRH38331.1"/>
    </source>
</evidence>
<dbReference type="GO" id="GO:0008270">
    <property type="term" value="F:zinc ion binding"/>
    <property type="evidence" value="ECO:0007669"/>
    <property type="project" value="UniProtKB-KW"/>
</dbReference>
<keyword evidence="6" id="KW-0539">Nucleus</keyword>
<dbReference type="PANTHER" id="PTHR46481:SF10">
    <property type="entry name" value="ZINC FINGER BED DOMAIN-CONTAINING PROTEIN 39"/>
    <property type="match status" value="1"/>
</dbReference>
<dbReference type="InterPro" id="IPR012337">
    <property type="entry name" value="RNaseH-like_sf"/>
</dbReference>
<dbReference type="InterPro" id="IPR025525">
    <property type="entry name" value="hAT-like_transposase_RNase-H"/>
</dbReference>
<sequence>MFNENVGVGVDVDENNISCIDDVVNELISMIIIEHDLPYSFVENKRFKELILYLYPKAKIPSRHVVTLNVNKLYENDKQKLKQVLCKLPSRINLTANVWTSCTIERYIALAAHFVDNNWLLQSRINFLIFLLHILVQEGLKVVGHAIQKIRESIKYVKRLEKRMGVFRACVAKVGGITTMVGLHLDAITRWNFTFLMLESALLYHCAFSSLEFEDKSYVNCPTNEEWDRGEKCLIFGSSYPTSNIYFMQVWKIECLLIQNVNNEDKTIRNMTIVMKKKIDKYWGESTIVLCFECILDPRFKFNFLRFCYAKLGLDQMAIQAKLKVVKHKYQTSSQGTSSVTTFTSKNSSLQWNIMNEFIQYENESLSGVDKSYLDTYLEEQNLSSQYHPNLDLLQHWVLNKYRIAVLAENVQASICTRNWRLGF</sequence>
<keyword evidence="3" id="KW-0863">Zinc-finger</keyword>
<evidence type="ECO:0000256" key="6">
    <source>
        <dbReference type="ARBA" id="ARBA00023242"/>
    </source>
</evidence>
<comment type="subcellular location">
    <subcellularLocation>
        <location evidence="1">Nucleus</location>
    </subcellularLocation>
</comment>
<reference evidence="9" key="2">
    <citation type="submission" date="2018-02" db="UniProtKB">
        <authorList>
            <consortium name="EnsemblPlants"/>
        </authorList>
    </citation>
    <scope>IDENTIFICATION</scope>
    <source>
        <strain evidence="9">Williams 82</strain>
    </source>
</reference>
<reference evidence="8 9" key="1">
    <citation type="journal article" date="2010" name="Nature">
        <title>Genome sequence of the palaeopolyploid soybean.</title>
        <authorList>
            <person name="Schmutz J."/>
            <person name="Cannon S.B."/>
            <person name="Schlueter J."/>
            <person name="Ma J."/>
            <person name="Mitros T."/>
            <person name="Nelson W."/>
            <person name="Hyten D.L."/>
            <person name="Song Q."/>
            <person name="Thelen J.J."/>
            <person name="Cheng J."/>
            <person name="Xu D."/>
            <person name="Hellsten U."/>
            <person name="May G.D."/>
            <person name="Yu Y."/>
            <person name="Sakurai T."/>
            <person name="Umezawa T."/>
            <person name="Bhattacharyya M.K."/>
            <person name="Sandhu D."/>
            <person name="Valliyodan B."/>
            <person name="Lindquist E."/>
            <person name="Peto M."/>
            <person name="Grant D."/>
            <person name="Shu S."/>
            <person name="Goodstein D."/>
            <person name="Barry K."/>
            <person name="Futrell-Griggs M."/>
            <person name="Abernathy B."/>
            <person name="Du J."/>
            <person name="Tian Z."/>
            <person name="Zhu L."/>
            <person name="Gill N."/>
            <person name="Joshi T."/>
            <person name="Libault M."/>
            <person name="Sethuraman A."/>
            <person name="Zhang X.-C."/>
            <person name="Shinozaki K."/>
            <person name="Nguyen H.T."/>
            <person name="Wing R.A."/>
            <person name="Cregan P."/>
            <person name="Specht J."/>
            <person name="Grimwood J."/>
            <person name="Rokhsar D."/>
            <person name="Stacey G."/>
            <person name="Shoemaker R.C."/>
            <person name="Jackson S.A."/>
        </authorList>
    </citation>
    <scope>NUCLEOTIDE SEQUENCE</scope>
    <source>
        <strain evidence="9">cv. Williams 82</strain>
        <tissue evidence="8">Callus</tissue>
    </source>
</reference>
<evidence type="ECO:0000256" key="3">
    <source>
        <dbReference type="ARBA" id="ARBA00022771"/>
    </source>
</evidence>
<dbReference type="STRING" id="3847.A0A0R0IEY1"/>
<gene>
    <name evidence="8" type="ORF">GLYMA_09G128700</name>
</gene>
<dbReference type="GO" id="GO:0005634">
    <property type="term" value="C:nucleus"/>
    <property type="evidence" value="ECO:0007669"/>
    <property type="project" value="UniProtKB-SubCell"/>
</dbReference>
<dbReference type="AlphaFoldDB" id="A0A0R0IEY1"/>
<evidence type="ECO:0000256" key="2">
    <source>
        <dbReference type="ARBA" id="ARBA00022723"/>
    </source>
</evidence>
<reference evidence="8" key="3">
    <citation type="submission" date="2018-07" db="EMBL/GenBank/DDBJ databases">
        <title>WGS assembly of Glycine max.</title>
        <authorList>
            <person name="Schmutz J."/>
            <person name="Cannon S."/>
            <person name="Schlueter J."/>
            <person name="Ma J."/>
            <person name="Mitros T."/>
            <person name="Nelson W."/>
            <person name="Hyten D."/>
            <person name="Song Q."/>
            <person name="Thelen J."/>
            <person name="Cheng J."/>
            <person name="Xu D."/>
            <person name="Hellsten U."/>
            <person name="May G."/>
            <person name="Yu Y."/>
            <person name="Sakurai T."/>
            <person name="Umezawa T."/>
            <person name="Bhattacharyya M."/>
            <person name="Sandhu D."/>
            <person name="Valliyodan B."/>
            <person name="Lindquist E."/>
            <person name="Peto M."/>
            <person name="Grant D."/>
            <person name="Shu S."/>
            <person name="Goodstein D."/>
            <person name="Barry K."/>
            <person name="Futrell-Griggs M."/>
            <person name="Abernathy B."/>
            <person name="Du J."/>
            <person name="Tian Z."/>
            <person name="Zhu L."/>
            <person name="Gill N."/>
            <person name="Joshi T."/>
            <person name="Libault M."/>
            <person name="Sethuraman A."/>
            <person name="Zhang X."/>
            <person name="Shinozaki K."/>
            <person name="Nguyen H."/>
            <person name="Wing R."/>
            <person name="Cregan P."/>
            <person name="Specht J."/>
            <person name="Grimwood J."/>
            <person name="Rokhsar D."/>
            <person name="Stacey G."/>
            <person name="Shoemaker R."/>
            <person name="Jackson S."/>
        </authorList>
    </citation>
    <scope>NUCLEOTIDE SEQUENCE</scope>
    <source>
        <tissue evidence="8">Callus</tissue>
    </source>
</reference>
<protein>
    <recommendedName>
        <fullName evidence="7">hAT-like transposase RNase-H fold domain-containing protein</fullName>
    </recommendedName>
</protein>
<keyword evidence="4" id="KW-0862">Zinc</keyword>
<evidence type="ECO:0000256" key="4">
    <source>
        <dbReference type="ARBA" id="ARBA00022833"/>
    </source>
</evidence>
<proteinExistence type="predicted"/>
<accession>A0A0R0IEY1</accession>
<dbReference type="InParanoid" id="A0A0R0IEY1"/>
<dbReference type="InterPro" id="IPR052035">
    <property type="entry name" value="ZnF_BED_domain_contain"/>
</dbReference>
<dbReference type="Proteomes" id="UP000008827">
    <property type="component" value="Chromosome 9"/>
</dbReference>
<dbReference type="SUPFAM" id="SSF53098">
    <property type="entry name" value="Ribonuclease H-like"/>
    <property type="match status" value="1"/>
</dbReference>
<dbReference type="Pfam" id="PF14372">
    <property type="entry name" value="hAT-like_RNase-H"/>
    <property type="match status" value="1"/>
</dbReference>
<organism evidence="8">
    <name type="scientific">Glycine max</name>
    <name type="common">Soybean</name>
    <name type="synonym">Glycine hispida</name>
    <dbReference type="NCBI Taxonomy" id="3847"/>
    <lineage>
        <taxon>Eukaryota</taxon>
        <taxon>Viridiplantae</taxon>
        <taxon>Streptophyta</taxon>
        <taxon>Embryophyta</taxon>
        <taxon>Tracheophyta</taxon>
        <taxon>Spermatophyta</taxon>
        <taxon>Magnoliopsida</taxon>
        <taxon>eudicotyledons</taxon>
        <taxon>Gunneridae</taxon>
        <taxon>Pentapetalae</taxon>
        <taxon>rosids</taxon>
        <taxon>fabids</taxon>
        <taxon>Fabales</taxon>
        <taxon>Fabaceae</taxon>
        <taxon>Papilionoideae</taxon>
        <taxon>50 kb inversion clade</taxon>
        <taxon>NPAAA clade</taxon>
        <taxon>indigoferoid/millettioid clade</taxon>
        <taxon>Phaseoleae</taxon>
        <taxon>Glycine</taxon>
        <taxon>Glycine subgen. Soja</taxon>
    </lineage>
</organism>
<name>A0A0R0IEY1_SOYBN</name>
<evidence type="ECO:0000313" key="9">
    <source>
        <dbReference type="EnsemblPlants" id="KRH38331"/>
    </source>
</evidence>
<evidence type="ECO:0000313" key="10">
    <source>
        <dbReference type="Proteomes" id="UP000008827"/>
    </source>
</evidence>
<feature type="domain" description="hAT-like transposase RNase-H fold" evidence="7">
    <location>
        <begin position="237"/>
        <end position="325"/>
    </location>
</feature>
<dbReference type="SUPFAM" id="SSF140996">
    <property type="entry name" value="Hermes dimerisation domain"/>
    <property type="match status" value="1"/>
</dbReference>
<keyword evidence="2" id="KW-0479">Metal-binding</keyword>
<dbReference type="Gramene" id="KRH38331">
    <property type="protein sequence ID" value="KRH38331"/>
    <property type="gene ID" value="GLYMA_09G128700"/>
</dbReference>
<dbReference type="EMBL" id="CM000842">
    <property type="protein sequence ID" value="KRH38331.1"/>
    <property type="molecule type" value="Genomic_DNA"/>
</dbReference>
<evidence type="ECO:0000256" key="1">
    <source>
        <dbReference type="ARBA" id="ARBA00004123"/>
    </source>
</evidence>
<dbReference type="EnsemblPlants" id="KRH38331">
    <property type="protein sequence ID" value="KRH38331"/>
    <property type="gene ID" value="GLYMA_09G128700"/>
</dbReference>